<feature type="region of interest" description="Disordered" evidence="1">
    <location>
        <begin position="1"/>
        <end position="35"/>
    </location>
</feature>
<reference evidence="2 3" key="1">
    <citation type="submission" date="2024-03" db="EMBL/GenBank/DDBJ databases">
        <title>Genome-scale model development and genomic sequencing of the oleaginous clade Lipomyces.</title>
        <authorList>
            <consortium name="Lawrence Berkeley National Laboratory"/>
            <person name="Czajka J.J."/>
            <person name="Han Y."/>
            <person name="Kim J."/>
            <person name="Mondo S.J."/>
            <person name="Hofstad B.A."/>
            <person name="Robles A."/>
            <person name="Haridas S."/>
            <person name="Riley R."/>
            <person name="LaButti K."/>
            <person name="Pangilinan J."/>
            <person name="Andreopoulos W."/>
            <person name="Lipzen A."/>
            <person name="Yan J."/>
            <person name="Wang M."/>
            <person name="Ng V."/>
            <person name="Grigoriev I.V."/>
            <person name="Spatafora J.W."/>
            <person name="Magnuson J.K."/>
            <person name="Baker S.E."/>
            <person name="Pomraning K.R."/>
        </authorList>
    </citation>
    <scope>NUCLEOTIDE SEQUENCE [LARGE SCALE GENOMIC DNA]</scope>
    <source>
        <strain evidence="2 3">Phaff 52-87</strain>
    </source>
</reference>
<organism evidence="2 3">
    <name type="scientific">Myxozyma melibiosi</name>
    <dbReference type="NCBI Taxonomy" id="54550"/>
    <lineage>
        <taxon>Eukaryota</taxon>
        <taxon>Fungi</taxon>
        <taxon>Dikarya</taxon>
        <taxon>Ascomycota</taxon>
        <taxon>Saccharomycotina</taxon>
        <taxon>Lipomycetes</taxon>
        <taxon>Lipomycetales</taxon>
        <taxon>Lipomycetaceae</taxon>
        <taxon>Myxozyma</taxon>
    </lineage>
</organism>
<evidence type="ECO:0000313" key="3">
    <source>
        <dbReference type="Proteomes" id="UP001498771"/>
    </source>
</evidence>
<dbReference type="Gene3D" id="3.40.50.12120">
    <property type="entry name" value="POC1 chaperone"/>
    <property type="match status" value="1"/>
</dbReference>
<gene>
    <name evidence="2" type="ORF">BZA70DRAFT_270769</name>
</gene>
<name>A0ABR1FDV1_9ASCO</name>
<protein>
    <recommendedName>
        <fullName evidence="4">Proteasome assembly chaperone 1</fullName>
    </recommendedName>
</protein>
<dbReference type="Proteomes" id="UP001498771">
    <property type="component" value="Unassembled WGS sequence"/>
</dbReference>
<dbReference type="GeneID" id="90036872"/>
<sequence>MLFKPWLDVPPPRHELHDDSSSDEDIHPGATDEDDGLFEQQETSLQDTIPVSVIDVLVNDEISRLVVVSPALEPVMLGLGQSQQVGSATLNFATALKKVNLLVMEIMYNPALRFHWIKIPQVPPKECYTLAQYLLTELHPEILVIMAPLFVDLEHPIQVLASSKSGVRFEESLHLKPPHHITGINASLISYAEISQSKAVAILVAGEGVPDHEYVEEEYTMEAANTLSKVLDANGAPYKLDLAVIRHRVRSNGMYV</sequence>
<feature type="compositionally biased region" description="Basic and acidic residues" evidence="1">
    <location>
        <begin position="11"/>
        <end position="27"/>
    </location>
</feature>
<evidence type="ECO:0008006" key="4">
    <source>
        <dbReference type="Google" id="ProtNLM"/>
    </source>
</evidence>
<keyword evidence="3" id="KW-1185">Reference proteome</keyword>
<comment type="caution">
    <text evidence="2">The sequence shown here is derived from an EMBL/GenBank/DDBJ whole genome shotgun (WGS) entry which is preliminary data.</text>
</comment>
<evidence type="ECO:0000256" key="1">
    <source>
        <dbReference type="SAM" id="MobiDB-lite"/>
    </source>
</evidence>
<proteinExistence type="predicted"/>
<dbReference type="EMBL" id="JBBJBU010000001">
    <property type="protein sequence ID" value="KAK7207228.1"/>
    <property type="molecule type" value="Genomic_DNA"/>
</dbReference>
<evidence type="ECO:0000313" key="2">
    <source>
        <dbReference type="EMBL" id="KAK7207228.1"/>
    </source>
</evidence>
<accession>A0ABR1FDV1</accession>
<dbReference type="RefSeq" id="XP_064770261.1">
    <property type="nucleotide sequence ID" value="XM_064911360.1"/>
</dbReference>
<dbReference type="InterPro" id="IPR038605">
    <property type="entry name" value="Pba1_sf"/>
</dbReference>